<protein>
    <submittedName>
        <fullName evidence="1">Uncharacterized protein</fullName>
    </submittedName>
</protein>
<reference evidence="1 2" key="1">
    <citation type="submission" date="2021-05" db="EMBL/GenBank/DDBJ databases">
        <title>Novel Bacillus species.</title>
        <authorList>
            <person name="Liu G."/>
        </authorList>
    </citation>
    <scope>NUCLEOTIDE SEQUENCE [LARGE SCALE GENOMIC DNA]</scope>
    <source>
        <strain evidence="1 2">FJAT-49705</strain>
    </source>
</reference>
<keyword evidence="2" id="KW-1185">Reference proteome</keyword>
<gene>
    <name evidence="1" type="ORF">KHA94_00755</name>
</gene>
<dbReference type="RefSeq" id="WP_213100265.1">
    <property type="nucleotide sequence ID" value="NZ_JAGYPM010000001.1"/>
</dbReference>
<dbReference type="Proteomes" id="UP000681027">
    <property type="component" value="Unassembled WGS sequence"/>
</dbReference>
<comment type="caution">
    <text evidence="1">The sequence shown here is derived from an EMBL/GenBank/DDBJ whole genome shotgun (WGS) entry which is preliminary data.</text>
</comment>
<dbReference type="EMBL" id="JAGYPM010000001">
    <property type="protein sequence ID" value="MBS4188748.1"/>
    <property type="molecule type" value="Genomic_DNA"/>
</dbReference>
<accession>A0ABS5NNK1</accession>
<sequence>MAFCPICNGFEEIKIACSSCGNALMDNGRIMDYYDDYSPYMPIDQMKMEDGYPADYENRECPHLLKCTVCGINEVRLIKE</sequence>
<evidence type="ECO:0000313" key="2">
    <source>
        <dbReference type="Proteomes" id="UP000681027"/>
    </source>
</evidence>
<proteinExistence type="predicted"/>
<evidence type="ECO:0000313" key="1">
    <source>
        <dbReference type="EMBL" id="MBS4188748.1"/>
    </source>
</evidence>
<organism evidence="1 2">
    <name type="scientific">Cytobacillus citreus</name>
    <dbReference type="NCBI Taxonomy" id="2833586"/>
    <lineage>
        <taxon>Bacteria</taxon>
        <taxon>Bacillati</taxon>
        <taxon>Bacillota</taxon>
        <taxon>Bacilli</taxon>
        <taxon>Bacillales</taxon>
        <taxon>Bacillaceae</taxon>
        <taxon>Cytobacillus</taxon>
    </lineage>
</organism>
<name>A0ABS5NNK1_9BACI</name>